<accession>A0A9Q0N2T8</accession>
<dbReference type="EMBL" id="WJQU01000002">
    <property type="protein sequence ID" value="KAJ6641781.1"/>
    <property type="molecule type" value="Genomic_DNA"/>
</dbReference>
<evidence type="ECO:0000313" key="4">
    <source>
        <dbReference type="Proteomes" id="UP001151699"/>
    </source>
</evidence>
<gene>
    <name evidence="3" type="ORF">Bhyg_06724</name>
</gene>
<comment type="caution">
    <text evidence="3">The sequence shown here is derived from an EMBL/GenBank/DDBJ whole genome shotgun (WGS) entry which is preliminary data.</text>
</comment>
<dbReference type="AlphaFoldDB" id="A0A9Q0N2T8"/>
<feature type="signal peptide" evidence="1">
    <location>
        <begin position="1"/>
        <end position="20"/>
    </location>
</feature>
<dbReference type="Proteomes" id="UP001151699">
    <property type="component" value="Chromosome B"/>
</dbReference>
<keyword evidence="4" id="KW-1185">Reference proteome</keyword>
<dbReference type="SUPFAM" id="SSF81296">
    <property type="entry name" value="E set domains"/>
    <property type="match status" value="1"/>
</dbReference>
<dbReference type="OrthoDB" id="7777586at2759"/>
<protein>
    <recommendedName>
        <fullName evidence="2">MD-2-related lipid-recognition domain-containing protein</fullName>
    </recommendedName>
</protein>
<evidence type="ECO:0000259" key="2">
    <source>
        <dbReference type="Pfam" id="PF02221"/>
    </source>
</evidence>
<dbReference type="Gene3D" id="2.60.40.770">
    <property type="match status" value="1"/>
</dbReference>
<proteinExistence type="predicted"/>
<name>A0A9Q0N2T8_9DIPT</name>
<feature type="chain" id="PRO_5040451696" description="MD-2-related lipid-recognition domain-containing protein" evidence="1">
    <location>
        <begin position="21"/>
        <end position="155"/>
    </location>
</feature>
<dbReference type="InterPro" id="IPR003172">
    <property type="entry name" value="ML_dom"/>
</dbReference>
<evidence type="ECO:0000256" key="1">
    <source>
        <dbReference type="SAM" id="SignalP"/>
    </source>
</evidence>
<evidence type="ECO:0000313" key="3">
    <source>
        <dbReference type="EMBL" id="KAJ6641781.1"/>
    </source>
</evidence>
<sequence length="155" mass="16641">MIAYLIVAAVLPAFISANLAIIPCPGLAGVAPAALRIPGCDVMPCHVGHVMPNHGHSFRYETDFDSHFASETLTLRATETAFGVETELNLSEEDRNACNGLIGASCPVQAHQRLTHGTTIEGEGDFHDGIPVQIRVEISDDDHICMCTLINLIVH</sequence>
<feature type="domain" description="MD-2-related lipid-recognition" evidence="2">
    <location>
        <begin position="52"/>
        <end position="151"/>
    </location>
</feature>
<organism evidence="3 4">
    <name type="scientific">Pseudolycoriella hygida</name>
    <dbReference type="NCBI Taxonomy" id="35572"/>
    <lineage>
        <taxon>Eukaryota</taxon>
        <taxon>Metazoa</taxon>
        <taxon>Ecdysozoa</taxon>
        <taxon>Arthropoda</taxon>
        <taxon>Hexapoda</taxon>
        <taxon>Insecta</taxon>
        <taxon>Pterygota</taxon>
        <taxon>Neoptera</taxon>
        <taxon>Endopterygota</taxon>
        <taxon>Diptera</taxon>
        <taxon>Nematocera</taxon>
        <taxon>Sciaroidea</taxon>
        <taxon>Sciaridae</taxon>
        <taxon>Pseudolycoriella</taxon>
    </lineage>
</organism>
<dbReference type="Pfam" id="PF02221">
    <property type="entry name" value="E1_DerP2_DerF2"/>
    <property type="match status" value="1"/>
</dbReference>
<keyword evidence="1" id="KW-0732">Signal</keyword>
<reference evidence="3" key="1">
    <citation type="submission" date="2022-07" db="EMBL/GenBank/DDBJ databases">
        <authorList>
            <person name="Trinca V."/>
            <person name="Uliana J.V.C."/>
            <person name="Torres T.T."/>
            <person name="Ward R.J."/>
            <person name="Monesi N."/>
        </authorList>
    </citation>
    <scope>NUCLEOTIDE SEQUENCE</scope>
    <source>
        <strain evidence="3">HSMRA1968</strain>
        <tissue evidence="3">Whole embryos</tissue>
    </source>
</reference>
<dbReference type="InterPro" id="IPR014756">
    <property type="entry name" value="Ig_E-set"/>
</dbReference>